<protein>
    <recommendedName>
        <fullName evidence="3">F-box domain-containing protein</fullName>
    </recommendedName>
</protein>
<dbReference type="Gene3D" id="3.80.10.10">
    <property type="entry name" value="Ribonuclease Inhibitor"/>
    <property type="match status" value="1"/>
</dbReference>
<gene>
    <name evidence="1" type="ORF">P154DRAFT_421161</name>
</gene>
<accession>A0A6A5WZ33</accession>
<evidence type="ECO:0000313" key="1">
    <source>
        <dbReference type="EMBL" id="KAF2006962.1"/>
    </source>
</evidence>
<dbReference type="EMBL" id="ML977558">
    <property type="protein sequence ID" value="KAF2006962.1"/>
    <property type="molecule type" value="Genomic_DNA"/>
</dbReference>
<keyword evidence="2" id="KW-1185">Reference proteome</keyword>
<organism evidence="1 2">
    <name type="scientific">Amniculicola lignicola CBS 123094</name>
    <dbReference type="NCBI Taxonomy" id="1392246"/>
    <lineage>
        <taxon>Eukaryota</taxon>
        <taxon>Fungi</taxon>
        <taxon>Dikarya</taxon>
        <taxon>Ascomycota</taxon>
        <taxon>Pezizomycotina</taxon>
        <taxon>Dothideomycetes</taxon>
        <taxon>Pleosporomycetidae</taxon>
        <taxon>Pleosporales</taxon>
        <taxon>Amniculicolaceae</taxon>
        <taxon>Amniculicola</taxon>
    </lineage>
</organism>
<dbReference type="AlphaFoldDB" id="A0A6A5WZ33"/>
<dbReference type="InterPro" id="IPR032675">
    <property type="entry name" value="LRR_dom_sf"/>
</dbReference>
<reference evidence="1" key="1">
    <citation type="journal article" date="2020" name="Stud. Mycol.">
        <title>101 Dothideomycetes genomes: a test case for predicting lifestyles and emergence of pathogens.</title>
        <authorList>
            <person name="Haridas S."/>
            <person name="Albert R."/>
            <person name="Binder M."/>
            <person name="Bloem J."/>
            <person name="Labutti K."/>
            <person name="Salamov A."/>
            <person name="Andreopoulos B."/>
            <person name="Baker S."/>
            <person name="Barry K."/>
            <person name="Bills G."/>
            <person name="Bluhm B."/>
            <person name="Cannon C."/>
            <person name="Castanera R."/>
            <person name="Culley D."/>
            <person name="Daum C."/>
            <person name="Ezra D."/>
            <person name="Gonzalez J."/>
            <person name="Henrissat B."/>
            <person name="Kuo A."/>
            <person name="Liang C."/>
            <person name="Lipzen A."/>
            <person name="Lutzoni F."/>
            <person name="Magnuson J."/>
            <person name="Mondo S."/>
            <person name="Nolan M."/>
            <person name="Ohm R."/>
            <person name="Pangilinan J."/>
            <person name="Park H.-J."/>
            <person name="Ramirez L."/>
            <person name="Alfaro M."/>
            <person name="Sun H."/>
            <person name="Tritt A."/>
            <person name="Yoshinaga Y."/>
            <person name="Zwiers L.-H."/>
            <person name="Turgeon B."/>
            <person name="Goodwin S."/>
            <person name="Spatafora J."/>
            <person name="Crous P."/>
            <person name="Grigoriev I."/>
        </authorList>
    </citation>
    <scope>NUCLEOTIDE SEQUENCE</scope>
    <source>
        <strain evidence="1">CBS 123094</strain>
    </source>
</reference>
<proteinExistence type="predicted"/>
<evidence type="ECO:0000313" key="2">
    <source>
        <dbReference type="Proteomes" id="UP000799779"/>
    </source>
</evidence>
<dbReference type="OrthoDB" id="10028886at2759"/>
<sequence>MAPILPDDILHLICEELAAQEQFDTLFNCACTNRSLAIPALTNLYKSHHRAPVRDAGGDETVSMATKQLMVQRWSILWRSIVASAFETTLFPYCRYIRALDLRDLGYLLEDEHFRGKITKHFFSAPLAKFQIMHPGPLRRSGRGFARLDFTSITDAIGEVVTQHTPMLEQISGPLLSHALVRWAPRLPRLQALELWDGSPLEDQLVHASIYQHCPHFNSLSIFTWAAEERDHKFSEFIGTVRPQSLKNIETIRDIGASAETFLALNAHSKSLKDLKLCVSNDSLPHLSLLKGCTALEALKIEDTHGSMDLEKTQNDVFLEVIDWLLKCEDLRRLSFTKLLSAAPIVTPLLLQDRIKLRELEIDSYVPKDCAVFHQALVNQRDSLRFLSLQSGETEGM</sequence>
<dbReference type="Proteomes" id="UP000799779">
    <property type="component" value="Unassembled WGS sequence"/>
</dbReference>
<feature type="non-terminal residue" evidence="1">
    <location>
        <position position="397"/>
    </location>
</feature>
<evidence type="ECO:0008006" key="3">
    <source>
        <dbReference type="Google" id="ProtNLM"/>
    </source>
</evidence>
<name>A0A6A5WZ33_9PLEO</name>